<gene>
    <name evidence="1" type="ORF">ACFO0R_12145</name>
</gene>
<evidence type="ECO:0000313" key="2">
    <source>
        <dbReference type="Proteomes" id="UP001595999"/>
    </source>
</evidence>
<dbReference type="EMBL" id="JBHSEK010000006">
    <property type="protein sequence ID" value="MFC4490374.1"/>
    <property type="molecule type" value="Genomic_DNA"/>
</dbReference>
<protein>
    <submittedName>
        <fullName evidence="1">Uncharacterized protein</fullName>
    </submittedName>
</protein>
<sequence>MAADCFGLSPEDVTFWRGEIRDYSSMSELLRDLVSKYKVSRNDAGVMLYDIFDDFSLDDISYVWKWDIDGNGQGISDDSLDKYLKHLLQH</sequence>
<name>A0ABV8ZUL9_9NEIS</name>
<evidence type="ECO:0000313" key="1">
    <source>
        <dbReference type="EMBL" id="MFC4490374.1"/>
    </source>
</evidence>
<keyword evidence="2" id="KW-1185">Reference proteome</keyword>
<dbReference type="Proteomes" id="UP001595999">
    <property type="component" value="Unassembled WGS sequence"/>
</dbReference>
<reference evidence="2" key="1">
    <citation type="journal article" date="2019" name="Int. J. Syst. Evol. Microbiol.">
        <title>The Global Catalogue of Microorganisms (GCM) 10K type strain sequencing project: providing services to taxonomists for standard genome sequencing and annotation.</title>
        <authorList>
            <consortium name="The Broad Institute Genomics Platform"/>
            <consortium name="The Broad Institute Genome Sequencing Center for Infectious Disease"/>
            <person name="Wu L."/>
            <person name="Ma J."/>
        </authorList>
    </citation>
    <scope>NUCLEOTIDE SEQUENCE [LARGE SCALE GENOMIC DNA]</scope>
    <source>
        <strain evidence="2">CGMCC 4.7608</strain>
    </source>
</reference>
<proteinExistence type="predicted"/>
<organism evidence="1 2">
    <name type="scientific">Chromobacterium aquaticum</name>
    <dbReference type="NCBI Taxonomy" id="467180"/>
    <lineage>
        <taxon>Bacteria</taxon>
        <taxon>Pseudomonadati</taxon>
        <taxon>Pseudomonadota</taxon>
        <taxon>Betaproteobacteria</taxon>
        <taxon>Neisseriales</taxon>
        <taxon>Chromobacteriaceae</taxon>
        <taxon>Chromobacterium</taxon>
    </lineage>
</organism>
<accession>A0ABV8ZUL9</accession>
<comment type="caution">
    <text evidence="1">The sequence shown here is derived from an EMBL/GenBank/DDBJ whole genome shotgun (WGS) entry which is preliminary data.</text>
</comment>
<dbReference type="RefSeq" id="WP_231464898.1">
    <property type="nucleotide sequence ID" value="NZ_JAJOHW010000154.1"/>
</dbReference>